<sequence length="87" mass="9178">MAAVRVSLRAVSPSLAPARFLLPLWLVAAAACDRTALRPQIHSLAGSSWKIRNANGSVRLSGATVPGNVHSALLSRGVIEVRPRTRG</sequence>
<name>A0A401RGR5_CHIPU</name>
<organism evidence="2 3">
    <name type="scientific">Chiloscyllium punctatum</name>
    <name type="common">Brownbanded bambooshark</name>
    <name type="synonym">Hemiscyllium punctatum</name>
    <dbReference type="NCBI Taxonomy" id="137246"/>
    <lineage>
        <taxon>Eukaryota</taxon>
        <taxon>Metazoa</taxon>
        <taxon>Chordata</taxon>
        <taxon>Craniata</taxon>
        <taxon>Vertebrata</taxon>
        <taxon>Chondrichthyes</taxon>
        <taxon>Elasmobranchii</taxon>
        <taxon>Galeomorphii</taxon>
        <taxon>Galeoidea</taxon>
        <taxon>Orectolobiformes</taxon>
        <taxon>Hemiscylliidae</taxon>
        <taxon>Chiloscyllium</taxon>
    </lineage>
</organism>
<accession>A0A401RGR5</accession>
<feature type="signal peptide" evidence="1">
    <location>
        <begin position="1"/>
        <end position="32"/>
    </location>
</feature>
<evidence type="ECO:0000313" key="3">
    <source>
        <dbReference type="Proteomes" id="UP000287033"/>
    </source>
</evidence>
<evidence type="ECO:0000256" key="1">
    <source>
        <dbReference type="SAM" id="SignalP"/>
    </source>
</evidence>
<reference evidence="2 3" key="1">
    <citation type="journal article" date="2018" name="Nat. Ecol. Evol.">
        <title>Shark genomes provide insights into elasmobranch evolution and the origin of vertebrates.</title>
        <authorList>
            <person name="Hara Y"/>
            <person name="Yamaguchi K"/>
            <person name="Onimaru K"/>
            <person name="Kadota M"/>
            <person name="Koyanagi M"/>
            <person name="Keeley SD"/>
            <person name="Tatsumi K"/>
            <person name="Tanaka K"/>
            <person name="Motone F"/>
            <person name="Kageyama Y"/>
            <person name="Nozu R"/>
            <person name="Adachi N"/>
            <person name="Nishimura O"/>
            <person name="Nakagawa R"/>
            <person name="Tanegashima C"/>
            <person name="Kiyatake I"/>
            <person name="Matsumoto R"/>
            <person name="Murakumo K"/>
            <person name="Nishida K"/>
            <person name="Terakita A"/>
            <person name="Kuratani S"/>
            <person name="Sato K"/>
            <person name="Hyodo S Kuraku.S."/>
        </authorList>
    </citation>
    <scope>NUCLEOTIDE SEQUENCE [LARGE SCALE GENOMIC DNA]</scope>
</reference>
<keyword evidence="3" id="KW-1185">Reference proteome</keyword>
<proteinExistence type="predicted"/>
<evidence type="ECO:0000313" key="2">
    <source>
        <dbReference type="EMBL" id="GCC17339.1"/>
    </source>
</evidence>
<dbReference type="Proteomes" id="UP000287033">
    <property type="component" value="Unassembled WGS sequence"/>
</dbReference>
<feature type="non-terminal residue" evidence="2">
    <location>
        <position position="87"/>
    </location>
</feature>
<gene>
    <name evidence="2" type="ORF">chiPu_0017531</name>
</gene>
<feature type="chain" id="PRO_5019081943" evidence="1">
    <location>
        <begin position="33"/>
        <end position="87"/>
    </location>
</feature>
<dbReference type="AlphaFoldDB" id="A0A401RGR5"/>
<dbReference type="EMBL" id="BEZZ01001307">
    <property type="protein sequence ID" value="GCC17339.1"/>
    <property type="molecule type" value="Genomic_DNA"/>
</dbReference>
<dbReference type="Gene3D" id="2.60.120.260">
    <property type="entry name" value="Galactose-binding domain-like"/>
    <property type="match status" value="1"/>
</dbReference>
<keyword evidence="1" id="KW-0732">Signal</keyword>
<comment type="caution">
    <text evidence="2">The sequence shown here is derived from an EMBL/GenBank/DDBJ whole genome shotgun (WGS) entry which is preliminary data.</text>
</comment>
<protein>
    <submittedName>
        <fullName evidence="2">Uncharacterized protein</fullName>
    </submittedName>
</protein>
<dbReference type="PROSITE" id="PS51257">
    <property type="entry name" value="PROKAR_LIPOPROTEIN"/>
    <property type="match status" value="1"/>
</dbReference>